<accession>A0A4Z0V450</accession>
<dbReference type="GeneID" id="82148532"/>
<keyword evidence="3" id="KW-1185">Reference proteome</keyword>
<dbReference type="EMBL" id="SJSA01000001">
    <property type="protein sequence ID" value="TGG39521.1"/>
    <property type="molecule type" value="Genomic_DNA"/>
</dbReference>
<reference evidence="2 3" key="1">
    <citation type="submission" date="2019-02" db="EMBL/GenBank/DDBJ databases">
        <title>Isolation and identification of novel species under the genus Muribaculum.</title>
        <authorList>
            <person name="Miyake S."/>
            <person name="Ding Y."/>
            <person name="Low A."/>
            <person name="Soh M."/>
            <person name="Seedorf H."/>
        </authorList>
    </citation>
    <scope>NUCLEOTIDE SEQUENCE [LARGE SCALE GENOMIC DNA]</scope>
    <source>
        <strain evidence="2 3">TLL-A3</strain>
    </source>
</reference>
<dbReference type="AlphaFoldDB" id="A0A4Z0V450"/>
<sequence length="88" mass="9419">MATPFVISSRVIDTVNSLPPEDRISISNALSAEFILGNDPSESLTPMQNMLYAMIRFYVVHDTERSVDSMASGGSPGVSIEPGRCALG</sequence>
<protein>
    <submittedName>
        <fullName evidence="2">Uncharacterized protein</fullName>
    </submittedName>
</protein>
<name>A0A4Z0V450_9BACT</name>
<dbReference type="RefSeq" id="WP_135470135.1">
    <property type="nucleotide sequence ID" value="NZ_CASJDB010000023.1"/>
</dbReference>
<evidence type="ECO:0000313" key="2">
    <source>
        <dbReference type="EMBL" id="TGG39521.1"/>
    </source>
</evidence>
<comment type="caution">
    <text evidence="2">The sequence shown here is derived from an EMBL/GenBank/DDBJ whole genome shotgun (WGS) entry which is preliminary data.</text>
</comment>
<dbReference type="Proteomes" id="UP000297635">
    <property type="component" value="Unassembled WGS sequence"/>
</dbReference>
<organism evidence="2 3">
    <name type="scientific">Duncaniella freteri</name>
    <dbReference type="NCBI Taxonomy" id="2530391"/>
    <lineage>
        <taxon>Bacteria</taxon>
        <taxon>Pseudomonadati</taxon>
        <taxon>Bacteroidota</taxon>
        <taxon>Bacteroidia</taxon>
        <taxon>Bacteroidales</taxon>
        <taxon>Muribaculaceae</taxon>
        <taxon>Duncaniella</taxon>
    </lineage>
</organism>
<proteinExistence type="predicted"/>
<feature type="region of interest" description="Disordered" evidence="1">
    <location>
        <begin position="69"/>
        <end position="88"/>
    </location>
</feature>
<evidence type="ECO:0000256" key="1">
    <source>
        <dbReference type="SAM" id="MobiDB-lite"/>
    </source>
</evidence>
<gene>
    <name evidence="2" type="ORF">EZ315_01930</name>
</gene>
<evidence type="ECO:0000313" key="3">
    <source>
        <dbReference type="Proteomes" id="UP000297635"/>
    </source>
</evidence>